<name>A0A4Y2NXW5_ARAVE</name>
<comment type="caution">
    <text evidence="2">The sequence shown here is derived from an EMBL/GenBank/DDBJ whole genome shotgun (WGS) entry which is preliminary data.</text>
</comment>
<sequence>MTVAAIAREMSRNPNSHHRPWPLPLPLKVRTITGGETQSPPLLYPQDYGAPRWPPSSKVHLQDWIPPKNRSSIGLGAWQIRRFHSKYFRCCAKVWRGDAGPGIIPII</sequence>
<keyword evidence="3" id="KW-1185">Reference proteome</keyword>
<dbReference type="AlphaFoldDB" id="A0A4Y2NXW5"/>
<proteinExistence type="predicted"/>
<dbReference type="EMBL" id="BGPR01009870">
    <property type="protein sequence ID" value="GBN42827.1"/>
    <property type="molecule type" value="Genomic_DNA"/>
</dbReference>
<evidence type="ECO:0000313" key="3">
    <source>
        <dbReference type="Proteomes" id="UP000499080"/>
    </source>
</evidence>
<evidence type="ECO:0000256" key="1">
    <source>
        <dbReference type="SAM" id="MobiDB-lite"/>
    </source>
</evidence>
<gene>
    <name evidence="2" type="ORF">AVEN_13849_1</name>
</gene>
<reference evidence="2 3" key="1">
    <citation type="journal article" date="2019" name="Sci. Rep.">
        <title>Orb-weaving spider Araneus ventricosus genome elucidates the spidroin gene catalogue.</title>
        <authorList>
            <person name="Kono N."/>
            <person name="Nakamura H."/>
            <person name="Ohtoshi R."/>
            <person name="Moran D.A.P."/>
            <person name="Shinohara A."/>
            <person name="Yoshida Y."/>
            <person name="Fujiwara M."/>
            <person name="Mori M."/>
            <person name="Tomita M."/>
            <person name="Arakawa K."/>
        </authorList>
    </citation>
    <scope>NUCLEOTIDE SEQUENCE [LARGE SCALE GENOMIC DNA]</scope>
</reference>
<evidence type="ECO:0000313" key="2">
    <source>
        <dbReference type="EMBL" id="GBN42827.1"/>
    </source>
</evidence>
<organism evidence="2 3">
    <name type="scientific">Araneus ventricosus</name>
    <name type="common">Orbweaver spider</name>
    <name type="synonym">Epeira ventricosa</name>
    <dbReference type="NCBI Taxonomy" id="182803"/>
    <lineage>
        <taxon>Eukaryota</taxon>
        <taxon>Metazoa</taxon>
        <taxon>Ecdysozoa</taxon>
        <taxon>Arthropoda</taxon>
        <taxon>Chelicerata</taxon>
        <taxon>Arachnida</taxon>
        <taxon>Araneae</taxon>
        <taxon>Araneomorphae</taxon>
        <taxon>Entelegynae</taxon>
        <taxon>Araneoidea</taxon>
        <taxon>Araneidae</taxon>
        <taxon>Araneus</taxon>
    </lineage>
</organism>
<protein>
    <submittedName>
        <fullName evidence="2">Uncharacterized protein</fullName>
    </submittedName>
</protein>
<accession>A0A4Y2NXW5</accession>
<dbReference type="Proteomes" id="UP000499080">
    <property type="component" value="Unassembled WGS sequence"/>
</dbReference>
<feature type="region of interest" description="Disordered" evidence="1">
    <location>
        <begin position="1"/>
        <end position="22"/>
    </location>
</feature>